<feature type="compositionally biased region" description="Polar residues" evidence="14">
    <location>
        <begin position="197"/>
        <end position="206"/>
    </location>
</feature>
<dbReference type="PROSITE" id="PS00027">
    <property type="entry name" value="HOMEOBOX_1"/>
    <property type="match status" value="2"/>
</dbReference>
<feature type="domain" description="C2H2-type" evidence="16">
    <location>
        <begin position="269"/>
        <end position="299"/>
    </location>
</feature>
<feature type="region of interest" description="Disordered" evidence="14">
    <location>
        <begin position="16"/>
        <end position="52"/>
    </location>
</feature>
<dbReference type="FunFam" id="1.10.10.60:FF:000064">
    <property type="entry name" value="Zinc finger homeobox protein 4"/>
    <property type="match status" value="1"/>
</dbReference>
<feature type="domain" description="Homeobox" evidence="15">
    <location>
        <begin position="1551"/>
        <end position="1611"/>
    </location>
</feature>
<keyword evidence="3" id="KW-0677">Repeat</keyword>
<evidence type="ECO:0000256" key="6">
    <source>
        <dbReference type="ARBA" id="ARBA00023015"/>
    </source>
</evidence>
<dbReference type="PROSITE" id="PS50071">
    <property type="entry name" value="HOMEOBOX_2"/>
    <property type="match status" value="4"/>
</dbReference>
<evidence type="ECO:0000256" key="11">
    <source>
        <dbReference type="PROSITE-ProRule" id="PRU00042"/>
    </source>
</evidence>
<feature type="compositionally biased region" description="Basic and acidic residues" evidence="14">
    <location>
        <begin position="423"/>
        <end position="433"/>
    </location>
</feature>
<dbReference type="FunFam" id="3.30.160.60:FF:000768">
    <property type="entry name" value="zinc finger homeobox protein 3 isoform X2"/>
    <property type="match status" value="1"/>
</dbReference>
<keyword evidence="9" id="KW-0804">Transcription</keyword>
<dbReference type="InterPro" id="IPR009057">
    <property type="entry name" value="Homeodomain-like_sf"/>
</dbReference>
<dbReference type="GO" id="GO:0000981">
    <property type="term" value="F:DNA-binding transcription factor activity, RNA polymerase II-specific"/>
    <property type="evidence" value="ECO:0007669"/>
    <property type="project" value="InterPro"/>
</dbReference>
<organism evidence="17">
    <name type="scientific">Timema monikensis</name>
    <dbReference type="NCBI Taxonomy" id="170555"/>
    <lineage>
        <taxon>Eukaryota</taxon>
        <taxon>Metazoa</taxon>
        <taxon>Ecdysozoa</taxon>
        <taxon>Arthropoda</taxon>
        <taxon>Hexapoda</taxon>
        <taxon>Insecta</taxon>
        <taxon>Pterygota</taxon>
        <taxon>Neoptera</taxon>
        <taxon>Polyneoptera</taxon>
        <taxon>Phasmatodea</taxon>
        <taxon>Timematodea</taxon>
        <taxon>Timematoidea</taxon>
        <taxon>Timematidae</taxon>
        <taxon>Timema</taxon>
    </lineage>
</organism>
<dbReference type="GO" id="GO:0000978">
    <property type="term" value="F:RNA polymerase II cis-regulatory region sequence-specific DNA binding"/>
    <property type="evidence" value="ECO:0007669"/>
    <property type="project" value="TreeGrafter"/>
</dbReference>
<feature type="domain" description="C2H2-type" evidence="16">
    <location>
        <begin position="941"/>
        <end position="969"/>
    </location>
</feature>
<keyword evidence="7 12" id="KW-0238">DNA-binding</keyword>
<dbReference type="CDD" id="cd00086">
    <property type="entry name" value="homeodomain"/>
    <property type="match status" value="4"/>
</dbReference>
<feature type="compositionally biased region" description="Gly residues" evidence="14">
    <location>
        <begin position="1526"/>
        <end position="1541"/>
    </location>
</feature>
<evidence type="ECO:0000313" key="17">
    <source>
        <dbReference type="EMBL" id="CAD7429041.1"/>
    </source>
</evidence>
<protein>
    <recommendedName>
        <fullName evidence="18">Zinc finger homeobox protein 4</fullName>
    </recommendedName>
</protein>
<feature type="domain" description="Homeobox" evidence="15">
    <location>
        <begin position="1900"/>
        <end position="1960"/>
    </location>
</feature>
<feature type="region of interest" description="Disordered" evidence="14">
    <location>
        <begin position="1473"/>
        <end position="1557"/>
    </location>
</feature>
<dbReference type="InterPro" id="IPR003604">
    <property type="entry name" value="Matrin/U1-like-C_Znf_C2H2"/>
</dbReference>
<evidence type="ECO:0000256" key="2">
    <source>
        <dbReference type="ARBA" id="ARBA00022723"/>
    </source>
</evidence>
<feature type="compositionally biased region" description="Polar residues" evidence="14">
    <location>
        <begin position="1304"/>
        <end position="1313"/>
    </location>
</feature>
<feature type="region of interest" description="Disordered" evidence="14">
    <location>
        <begin position="2174"/>
        <end position="2213"/>
    </location>
</feature>
<dbReference type="SMART" id="SM00355">
    <property type="entry name" value="ZnF_C2H2"/>
    <property type="match status" value="15"/>
</dbReference>
<feature type="domain" description="C2H2-type" evidence="16">
    <location>
        <begin position="316"/>
        <end position="338"/>
    </location>
</feature>
<feature type="compositionally biased region" description="Basic and acidic residues" evidence="14">
    <location>
        <begin position="208"/>
        <end position="217"/>
    </location>
</feature>
<feature type="region of interest" description="Disordered" evidence="14">
    <location>
        <begin position="1614"/>
        <end position="1633"/>
    </location>
</feature>
<dbReference type="FunFam" id="1.10.10.60:FF:000080">
    <property type="entry name" value="Zinc finger homeobox protein 2"/>
    <property type="match status" value="1"/>
</dbReference>
<keyword evidence="2" id="KW-0479">Metal-binding</keyword>
<reference evidence="17" key="1">
    <citation type="submission" date="2020-11" db="EMBL/GenBank/DDBJ databases">
        <authorList>
            <person name="Tran Van P."/>
        </authorList>
    </citation>
    <scope>NUCLEOTIDE SEQUENCE</scope>
</reference>
<feature type="compositionally biased region" description="Low complexity" evidence="14">
    <location>
        <begin position="680"/>
        <end position="706"/>
    </location>
</feature>
<dbReference type="InterPro" id="IPR036236">
    <property type="entry name" value="Znf_C2H2_sf"/>
</dbReference>
<feature type="region of interest" description="Disordered" evidence="14">
    <location>
        <begin position="413"/>
        <end position="448"/>
    </location>
</feature>
<feature type="compositionally biased region" description="Low complexity" evidence="14">
    <location>
        <begin position="1055"/>
        <end position="1071"/>
    </location>
</feature>
<feature type="compositionally biased region" description="Low complexity" evidence="14">
    <location>
        <begin position="723"/>
        <end position="757"/>
    </location>
</feature>
<feature type="region of interest" description="Disordered" evidence="14">
    <location>
        <begin position="814"/>
        <end position="860"/>
    </location>
</feature>
<feature type="domain" description="C2H2-type" evidence="16">
    <location>
        <begin position="98"/>
        <end position="126"/>
    </location>
</feature>
<feature type="compositionally biased region" description="Polar residues" evidence="14">
    <location>
        <begin position="1751"/>
        <end position="1779"/>
    </location>
</feature>
<feature type="region of interest" description="Disordered" evidence="14">
    <location>
        <begin position="680"/>
        <end position="776"/>
    </location>
</feature>
<feature type="compositionally biased region" description="Basic and acidic residues" evidence="14">
    <location>
        <begin position="1013"/>
        <end position="1026"/>
    </location>
</feature>
<feature type="region of interest" description="Disordered" evidence="14">
    <location>
        <begin position="2327"/>
        <end position="2373"/>
    </location>
</feature>
<comment type="subcellular location">
    <subcellularLocation>
        <location evidence="1 12 13">Nucleus</location>
    </subcellularLocation>
</comment>
<dbReference type="Gene3D" id="1.10.10.60">
    <property type="entry name" value="Homeodomain-like"/>
    <property type="match status" value="4"/>
</dbReference>
<evidence type="ECO:0000256" key="12">
    <source>
        <dbReference type="PROSITE-ProRule" id="PRU00108"/>
    </source>
</evidence>
<feature type="region of interest" description="Disordered" evidence="14">
    <location>
        <begin position="2108"/>
        <end position="2136"/>
    </location>
</feature>
<feature type="compositionally biased region" description="Polar residues" evidence="14">
    <location>
        <begin position="1688"/>
        <end position="1698"/>
    </location>
</feature>
<feature type="domain" description="Homeobox" evidence="15">
    <location>
        <begin position="2208"/>
        <end position="2268"/>
    </location>
</feature>
<evidence type="ECO:0000256" key="4">
    <source>
        <dbReference type="ARBA" id="ARBA00022771"/>
    </source>
</evidence>
<feature type="compositionally biased region" description="Low complexity" evidence="14">
    <location>
        <begin position="1731"/>
        <end position="1750"/>
    </location>
</feature>
<dbReference type="InterPro" id="IPR001356">
    <property type="entry name" value="HD"/>
</dbReference>
<feature type="domain" description="Homeobox" evidence="15">
    <location>
        <begin position="1212"/>
        <end position="1272"/>
    </location>
</feature>
<evidence type="ECO:0000256" key="14">
    <source>
        <dbReference type="SAM" id="MobiDB-lite"/>
    </source>
</evidence>
<dbReference type="InterPro" id="IPR051968">
    <property type="entry name" value="ZnFinger_Homeobox_TR"/>
</dbReference>
<dbReference type="GO" id="GO:0005634">
    <property type="term" value="C:nucleus"/>
    <property type="evidence" value="ECO:0007669"/>
    <property type="project" value="UniProtKB-SubCell"/>
</dbReference>
<feature type="domain" description="C2H2-type" evidence="16">
    <location>
        <begin position="611"/>
        <end position="640"/>
    </location>
</feature>
<feature type="compositionally biased region" description="Polar residues" evidence="14">
    <location>
        <begin position="817"/>
        <end position="830"/>
    </location>
</feature>
<feature type="region of interest" description="Disordered" evidence="14">
    <location>
        <begin position="145"/>
        <end position="232"/>
    </location>
</feature>
<feature type="compositionally biased region" description="Low complexity" evidence="14">
    <location>
        <begin position="147"/>
        <end position="158"/>
    </location>
</feature>
<sequence length="2499" mass="274656">MGTEWVIAYIPILDPRKDHQQQRQQLSNREQQHHIEKSEQEPEDTIMTNSSNHQHMCPYCNYTSSSEMRIQAHVLTAHGHSEPSPPPPARASSPVKDFLCPLCQDGFRDRAQLEVHVMQIHSVNSEGLQRLLLLVDQSHWLNAVSRSSAPSTPQSQPTPHHPQHHTPPGSNSHPHHNQMISPSSSSAGSSKELDSSGGKQNNSDVNSIEDREDHSHPDLMSPSPDDQSDADENRCQTCFKLFRNIDELCAHQNETGHLEIKQTPSGPGYLCWKKGCNQYFPTAHSLQMHFREIHSSRSSGLTQQGMAVSEKHVYKYRCNQCSLAFKTMEKLQLHSQYHLIRDATKCVLCGRSFRSVIALHKHVETSHAELTDEELAAYKQSLMNNPLLLAGFSGQVLDPSTNELLKKESLKMDSDDLIDTDESPTKDHSHNQDDGLGNSHSGDGENSDDSVVYKEQQFLEDYLNSQAIAEDSYNDPNRKYKCHRCKVAFTRQSYLTSHNKTLLHRKGEKLSYPMEKYLDPNRPYKCDVCKESFTQKNILLVHYNSVSHLHKLKRAMQEQQQHHNNNNNNNNGATSVSPVSAAAALAASLGVTPPPTPKSSNILDDDDKKPYKCNICKVAYSQGSTLDIHMRSVLHQTRASKLQDLAISGQIDLSKPLIEQPEPQKIQDQHKKMLQDILGTSPKQTTTSPSSGVNTSSSSVTSQVPSLAQGSPPVTGSHIVPQSSSAAAVSASTPTMTSVPSSVMPNNATTPNSSTTSHINNAQVPPVIASSPSPQHGMLSCQRCSALFANQEQLTTHQQLYCLFGSPMNIFPPLPTPTQASTQTHPSHCSPQPLGHKTPPPVSTTPHLQDDPFPRVSVGNKKPSQVYKHLLESFGFDLVMQFNENHQRRQRKEREEENEAPPPPMPSSLTPQQPETQPEGVVVKIEVEDVPEQDLPEVAKSVCQHCRKEFSSVWVLKAHCEEVHRDLVPPEFLEKYAQQIKSEYEKKGANASGAPSVPGPVIQISTSSNTDAVPEKEPEDNKEALHAKMGLSQPQQHNHHRQATPPVRTPPAPSTPTASSTPASSTDSIPATLSTPMAVSMMGSANNVASGNPQSLSMSLAQQMNEMQAALNVMAASQLQQQLQQFNPMMMGMAGLGMGLPLGLNMNALAAMNLQPPLVPMMMPPPPFDTMSLAQAQSPLFSPQGGGMDHTSLLAKQQQHLLQQQQQAVSAAQQKRARTRITDDQLKILRAHFDINNSPSEDQIHEMAGQSGLPPKVIKHWFRNTLFKERQRNKDSPYNFNNPPSTTLNLEEYEKTGETKVMPLNSSSSSNEDQNPKEFSQRAPAATSTPSSSNKRKQSQPQSLPQPQPFPPEMIKLEPRESIPSHNLDNQEHKFNNLFMDSVHRKDVDIPEDKPQNLRQLPSPLSGMGCLPPSTPTINECNIMSTTTPLNVRTSSPSNLTLTSIIASQLGSDSITTSHPNMGMNLTAVNSSQNTSASNMLPPKLTPPNFTSPNHMPTSPNILPLTPSSRSVSPGRSYNNNSSDGFGHGVLGGGCGTGGNSNGSNSSGGSSGKRANRTRFTDYQIKVLQEFFENNAYPKDDDLEYLSKLLSLSPRVIVVWFQNARQKARKVYENQPPVEAPPGVDETGANRFQRTPGLNYQCKKCLLVFQRYYELIRHQKTHCFKEEDAKRSAQAQAAAAQIAAVLSSEDSNSSTIAEQSQPQQQQPPPQHQHQQSPHHHQQSPHHHQQHQQHQQQPPPSSTSQSHQQQQTNMVSVSTASGNPATPPGSVTPTPASSLFPSSPIASTPTSTDNSSKEGTFQCDKCNLVFPRFDLWREHQLVHIMNPNLFPTYPPDSPFGILQQHAQIQQQQHLAGLGVADLSMNSSTTPPHQHPLASMLSSSKRKYEDYEDVMDRDGDQPKDKRLRTTILPEQLDYLYQKYQLESNPSRKMLENIAREVGLKKRVVQVWFQNTRARERKGQFRAHAQVINKRCPFCPALFKVKSALESHLVTKHADQCTRGEINIDALPDEELSMESAPSFSSQMGDSVKVPTSFGSNNPTPNMMPPLFPPFHSADMESSLKKYYEESMKRYLNELQAHHVAQNGGIGKEGIHIPTDLSMKIKQEPSLSEVVGDRGGSACGADGPLDLSKPVDLSRPMKVSMDHEMRSMMAEQGPLTDLSERSICYDDDSASETTEIMDGDESNPTSPASSTQSGHQRHSTSGGGSSGGGKRFRTQMSSLQVKAMKSLFSDYKTPTMAECEMLGREIGLPKRVVQVWFQNARAKEKKNKLALQKVLGGPEQPIQEGSRSPEECKLCLFKYSHKYSIQDHIFTKKHIDNVKAHIESGKAAADNSGNTSDGGSVAGEFTVPPVPGLSGVGGDVTVPPPAQSPQFNNNQQQLAQLQMLQMAGLSLPNSLSAQAMAAAASGVKVEKDAGSKSPAPGGVPGPEDMALLHQLYGLGLAGFPGAGNLFLHPAMFSAADDTSFQTHCFAENLKAPGIKPGSFGSVARNSDHRPQFCV</sequence>
<feature type="region of interest" description="Disordered" evidence="14">
    <location>
        <begin position="1301"/>
        <end position="1355"/>
    </location>
</feature>
<feature type="domain" description="C2H2-type" evidence="16">
    <location>
        <begin position="344"/>
        <end position="372"/>
    </location>
</feature>
<feature type="compositionally biased region" description="Low complexity" evidence="14">
    <location>
        <begin position="564"/>
        <end position="576"/>
    </location>
</feature>
<keyword evidence="6" id="KW-0805">Transcription regulation</keyword>
<dbReference type="PROSITE" id="PS00028">
    <property type="entry name" value="ZINC_FINGER_C2H2_1"/>
    <property type="match status" value="12"/>
</dbReference>
<evidence type="ECO:0000256" key="10">
    <source>
        <dbReference type="ARBA" id="ARBA00023242"/>
    </source>
</evidence>
<dbReference type="InterPro" id="IPR013087">
    <property type="entry name" value="Znf_C2H2_type"/>
</dbReference>
<dbReference type="SUPFAM" id="SSF46689">
    <property type="entry name" value="Homeodomain-like"/>
    <property type="match status" value="4"/>
</dbReference>
<feature type="compositionally biased region" description="Low complexity" evidence="14">
    <location>
        <begin position="181"/>
        <end position="190"/>
    </location>
</feature>
<feature type="region of interest" description="Disordered" evidence="14">
    <location>
        <begin position="554"/>
        <end position="576"/>
    </location>
</feature>
<evidence type="ECO:0000256" key="7">
    <source>
        <dbReference type="ARBA" id="ARBA00023125"/>
    </source>
</evidence>
<name>A0A7R9HNU5_9NEOP</name>
<evidence type="ECO:0000259" key="16">
    <source>
        <dbReference type="PROSITE" id="PS50157"/>
    </source>
</evidence>
<keyword evidence="5" id="KW-0862">Zinc</keyword>
<dbReference type="EMBL" id="OB793942">
    <property type="protein sequence ID" value="CAD7429041.1"/>
    <property type="molecule type" value="Genomic_DNA"/>
</dbReference>
<feature type="region of interest" description="Disordered" evidence="14">
    <location>
        <begin position="987"/>
        <end position="1071"/>
    </location>
</feature>
<evidence type="ECO:0008006" key="18">
    <source>
        <dbReference type="Google" id="ProtNLM"/>
    </source>
</evidence>
<dbReference type="PANTHER" id="PTHR45891">
    <property type="entry name" value="ZINC FINGER HOMEOBOX PROTEIN"/>
    <property type="match status" value="1"/>
</dbReference>
<feature type="compositionally biased region" description="Polar residues" evidence="14">
    <location>
        <begin position="2183"/>
        <end position="2195"/>
    </location>
</feature>
<keyword evidence="8 12" id="KW-0371">Homeobox</keyword>
<feature type="DNA-binding region" description="Homeobox" evidence="12">
    <location>
        <begin position="1553"/>
        <end position="1612"/>
    </location>
</feature>
<evidence type="ECO:0000256" key="13">
    <source>
        <dbReference type="RuleBase" id="RU000682"/>
    </source>
</evidence>
<dbReference type="InterPro" id="IPR017970">
    <property type="entry name" value="Homeobox_CS"/>
</dbReference>
<accession>A0A7R9HNU5</accession>
<feature type="compositionally biased region" description="Basic residues" evidence="14">
    <location>
        <begin position="1716"/>
        <end position="1730"/>
    </location>
</feature>
<keyword evidence="10 12" id="KW-0539">Nucleus</keyword>
<evidence type="ECO:0000259" key="15">
    <source>
        <dbReference type="PROSITE" id="PS50071"/>
    </source>
</evidence>
<proteinExistence type="predicted"/>
<feature type="domain" description="C2H2-type" evidence="16">
    <location>
        <begin position="1640"/>
        <end position="1667"/>
    </location>
</feature>
<evidence type="ECO:0000256" key="3">
    <source>
        <dbReference type="ARBA" id="ARBA00022737"/>
    </source>
</evidence>
<feature type="region of interest" description="Disordered" evidence="14">
    <location>
        <begin position="1684"/>
        <end position="1799"/>
    </location>
</feature>
<evidence type="ECO:0000256" key="5">
    <source>
        <dbReference type="ARBA" id="ARBA00022833"/>
    </source>
</evidence>
<feature type="compositionally biased region" description="Low complexity" evidence="14">
    <location>
        <begin position="1780"/>
        <end position="1791"/>
    </location>
</feature>
<feature type="region of interest" description="Disordered" evidence="14">
    <location>
        <begin position="1862"/>
        <end position="1883"/>
    </location>
</feature>
<dbReference type="SUPFAM" id="SSF57667">
    <property type="entry name" value="beta-beta-alpha zinc fingers"/>
    <property type="match status" value="4"/>
</dbReference>
<feature type="compositionally biased region" description="Basic and acidic residues" evidence="14">
    <location>
        <begin position="30"/>
        <end position="40"/>
    </location>
</feature>
<feature type="DNA-binding region" description="Homeobox" evidence="12">
    <location>
        <begin position="2210"/>
        <end position="2269"/>
    </location>
</feature>
<feature type="DNA-binding region" description="Homeobox" evidence="12">
    <location>
        <begin position="1902"/>
        <end position="1961"/>
    </location>
</feature>
<dbReference type="SMART" id="SM00389">
    <property type="entry name" value="HOX"/>
    <property type="match status" value="4"/>
</dbReference>
<gene>
    <name evidence="17" type="ORF">TMSB3V08_LOCUS5827</name>
</gene>
<evidence type="ECO:0000256" key="8">
    <source>
        <dbReference type="ARBA" id="ARBA00023155"/>
    </source>
</evidence>
<feature type="DNA-binding region" description="Homeobox" evidence="12">
    <location>
        <begin position="1214"/>
        <end position="1273"/>
    </location>
</feature>
<dbReference type="SMART" id="SM00451">
    <property type="entry name" value="ZnF_U1"/>
    <property type="match status" value="4"/>
</dbReference>
<keyword evidence="4 11" id="KW-0863">Zinc-finger</keyword>
<dbReference type="PANTHER" id="PTHR45891:SF3">
    <property type="entry name" value="ZINC FINGER PROTEIN 2"/>
    <property type="match status" value="1"/>
</dbReference>
<feature type="domain" description="C2H2-type" evidence="16">
    <location>
        <begin position="480"/>
        <end position="509"/>
    </location>
</feature>
<evidence type="ECO:0000256" key="9">
    <source>
        <dbReference type="ARBA" id="ARBA00023163"/>
    </source>
</evidence>
<feature type="region of interest" description="Disordered" evidence="14">
    <location>
        <begin position="885"/>
        <end position="918"/>
    </location>
</feature>
<dbReference type="GO" id="GO:0008270">
    <property type="term" value="F:zinc ion binding"/>
    <property type="evidence" value="ECO:0007669"/>
    <property type="project" value="UniProtKB-KW"/>
</dbReference>
<dbReference type="PROSITE" id="PS50157">
    <property type="entry name" value="ZINC_FINGER_C2H2_2"/>
    <property type="match status" value="9"/>
</dbReference>
<feature type="domain" description="C2H2-type" evidence="16">
    <location>
        <begin position="524"/>
        <end position="555"/>
    </location>
</feature>
<evidence type="ECO:0000256" key="1">
    <source>
        <dbReference type="ARBA" id="ARBA00004123"/>
    </source>
</evidence>
<dbReference type="Gene3D" id="3.30.160.60">
    <property type="entry name" value="Classic Zinc Finger"/>
    <property type="match status" value="4"/>
</dbReference>
<feature type="compositionally biased region" description="Low complexity" evidence="14">
    <location>
        <begin position="1323"/>
        <end position="1343"/>
    </location>
</feature>
<dbReference type="Pfam" id="PF00046">
    <property type="entry name" value="Homeodomain"/>
    <property type="match status" value="4"/>
</dbReference>
<feature type="compositionally biased region" description="Polar residues" evidence="14">
    <location>
        <begin position="1488"/>
        <end position="1521"/>
    </location>
</feature>